<feature type="non-terminal residue" evidence="3">
    <location>
        <position position="1"/>
    </location>
</feature>
<dbReference type="InterPro" id="IPR055446">
    <property type="entry name" value="RecD2_N_OB"/>
</dbReference>
<sequence length="224" mass="25405">ATLEFEGEWTTHPKFGDQFKAHSTIEKKPASSSALEKYIGSGLIYGVGPKIAKRIVNHFGKDTLEVFEENIERLTEVTGIATTKLDQIKASWTEHREIRNVMLFLQEFGVSTLFSVKIYKTYGNDAIKILKENPYRLSKDIYGIGFFSADKIALSMGIAKDSPKRMRAAISHVLSASREQGHCYLELEIIHQNVKALLKEDFKELVISEIEAMEKDNDLCTRMK</sequence>
<accession>A0A7X9S2F5</accession>
<keyword evidence="4" id="KW-1185">Reference proteome</keyword>
<dbReference type="InterPro" id="IPR027417">
    <property type="entry name" value="P-loop_NTPase"/>
</dbReference>
<dbReference type="SUPFAM" id="SSF47781">
    <property type="entry name" value="RuvA domain 2-like"/>
    <property type="match status" value="1"/>
</dbReference>
<dbReference type="Pfam" id="PF14490">
    <property type="entry name" value="HHH_RecD2"/>
    <property type="match status" value="1"/>
</dbReference>
<comment type="caution">
    <text evidence="3">The sequence shown here is derived from an EMBL/GenBank/DDBJ whole genome shotgun (WGS) entry which is preliminary data.</text>
</comment>
<protein>
    <submittedName>
        <fullName evidence="3">Exodeoxyribonuclease V subunit alpha</fullName>
    </submittedName>
</protein>
<evidence type="ECO:0000313" key="3">
    <source>
        <dbReference type="EMBL" id="NME73089.1"/>
    </source>
</evidence>
<dbReference type="Gene3D" id="1.10.150.20">
    <property type="entry name" value="5' to 3' exonuclease, C-terminal subdomain"/>
    <property type="match status" value="1"/>
</dbReference>
<evidence type="ECO:0000313" key="4">
    <source>
        <dbReference type="Proteomes" id="UP000576082"/>
    </source>
</evidence>
<dbReference type="Pfam" id="PF23139">
    <property type="entry name" value="OB_YrrC"/>
    <property type="match status" value="1"/>
</dbReference>
<dbReference type="InterPro" id="IPR029493">
    <property type="entry name" value="RecD2-like_HHH"/>
</dbReference>
<dbReference type="EMBL" id="JABANE010000363">
    <property type="protein sequence ID" value="NME73089.1"/>
    <property type="molecule type" value="Genomic_DNA"/>
</dbReference>
<gene>
    <name evidence="3" type="ORF">HHU12_34390</name>
</gene>
<feature type="domain" description="ATP-dependent RecD2 DNA helicase-like helix-hairpin-helix" evidence="1">
    <location>
        <begin position="94"/>
        <end position="184"/>
    </location>
</feature>
<proteinExistence type="predicted"/>
<evidence type="ECO:0000259" key="2">
    <source>
        <dbReference type="Pfam" id="PF23139"/>
    </source>
</evidence>
<name>A0A7X9S2F5_9BACT</name>
<feature type="domain" description="ATP-dependent RecD2 DNA helicase OB-fold" evidence="2">
    <location>
        <begin position="2"/>
        <end position="29"/>
    </location>
</feature>
<dbReference type="SUPFAM" id="SSF52540">
    <property type="entry name" value="P-loop containing nucleoside triphosphate hydrolases"/>
    <property type="match status" value="1"/>
</dbReference>
<dbReference type="Pfam" id="PF14520">
    <property type="entry name" value="HHH_5"/>
    <property type="match status" value="1"/>
</dbReference>
<dbReference type="Proteomes" id="UP000576082">
    <property type="component" value="Unassembled WGS sequence"/>
</dbReference>
<dbReference type="RefSeq" id="WP_240971278.1">
    <property type="nucleotide sequence ID" value="NZ_JABANE010000363.1"/>
</dbReference>
<reference evidence="3 4" key="1">
    <citation type="submission" date="2020-04" db="EMBL/GenBank/DDBJ databases">
        <title>Flammeovirga sp. SR4, a novel species isolated from seawater.</title>
        <authorList>
            <person name="Wang X."/>
        </authorList>
    </citation>
    <scope>NUCLEOTIDE SEQUENCE [LARGE SCALE GENOMIC DNA]</scope>
    <source>
        <strain evidence="3 4">ATCC 23126</strain>
    </source>
</reference>
<feature type="non-terminal residue" evidence="3">
    <location>
        <position position="224"/>
    </location>
</feature>
<dbReference type="AlphaFoldDB" id="A0A7X9S2F5"/>
<organism evidence="3 4">
    <name type="scientific">Flammeovirga aprica JL-4</name>
    <dbReference type="NCBI Taxonomy" id="694437"/>
    <lineage>
        <taxon>Bacteria</taxon>
        <taxon>Pseudomonadati</taxon>
        <taxon>Bacteroidota</taxon>
        <taxon>Cytophagia</taxon>
        <taxon>Cytophagales</taxon>
        <taxon>Flammeovirgaceae</taxon>
        <taxon>Flammeovirga</taxon>
    </lineage>
</organism>
<dbReference type="Gene3D" id="1.10.10.2220">
    <property type="match status" value="1"/>
</dbReference>
<evidence type="ECO:0000259" key="1">
    <source>
        <dbReference type="Pfam" id="PF14490"/>
    </source>
</evidence>
<dbReference type="InterPro" id="IPR010994">
    <property type="entry name" value="RuvA_2-like"/>
</dbReference>